<feature type="chain" id="PRO_5046499245" description="Ricin B lectin domain-containing protein" evidence="1">
    <location>
        <begin position="29"/>
        <end position="169"/>
    </location>
</feature>
<evidence type="ECO:0000259" key="2">
    <source>
        <dbReference type="SMART" id="SM00458"/>
    </source>
</evidence>
<dbReference type="EMBL" id="BAAATR010000037">
    <property type="protein sequence ID" value="GAA2268734.1"/>
    <property type="molecule type" value="Genomic_DNA"/>
</dbReference>
<sequence>MQKTFSFGRTARTVGALFVLVLSSTVASQQSASAAAPGLQNQKSGICLGISGGGSANGTPAIQWECNHNSDQAWDFVQSGDGIELVNANHMCLEAPGWTTAPGAQLGQWTCHGGANQIWYTSGSDTGPIHLINKNSNMCISDRGGSMSWGNPIIQWPCSDVADQLWNVS</sequence>
<dbReference type="PROSITE" id="PS50231">
    <property type="entry name" value="RICIN_B_LECTIN"/>
    <property type="match status" value="1"/>
</dbReference>
<dbReference type="SUPFAM" id="SSF50370">
    <property type="entry name" value="Ricin B-like lectins"/>
    <property type="match status" value="1"/>
</dbReference>
<dbReference type="SMART" id="SM00458">
    <property type="entry name" value="RICIN"/>
    <property type="match status" value="1"/>
</dbReference>
<protein>
    <recommendedName>
        <fullName evidence="2">Ricin B lectin domain-containing protein</fullName>
    </recommendedName>
</protein>
<dbReference type="InterPro" id="IPR035992">
    <property type="entry name" value="Ricin_B-like_lectins"/>
</dbReference>
<dbReference type="Proteomes" id="UP001500305">
    <property type="component" value="Unassembled WGS sequence"/>
</dbReference>
<reference evidence="4" key="1">
    <citation type="journal article" date="2019" name="Int. J. Syst. Evol. Microbiol.">
        <title>The Global Catalogue of Microorganisms (GCM) 10K type strain sequencing project: providing services to taxonomists for standard genome sequencing and annotation.</title>
        <authorList>
            <consortium name="The Broad Institute Genomics Platform"/>
            <consortium name="The Broad Institute Genome Sequencing Center for Infectious Disease"/>
            <person name="Wu L."/>
            <person name="Ma J."/>
        </authorList>
    </citation>
    <scope>NUCLEOTIDE SEQUENCE [LARGE SCALE GENOMIC DNA]</scope>
    <source>
        <strain evidence="4">JCM 7356</strain>
    </source>
</reference>
<gene>
    <name evidence="3" type="ORF">GCM10010430_62620</name>
</gene>
<organism evidence="3 4">
    <name type="scientific">Kitasatospora cystarginea</name>
    <dbReference type="NCBI Taxonomy" id="58350"/>
    <lineage>
        <taxon>Bacteria</taxon>
        <taxon>Bacillati</taxon>
        <taxon>Actinomycetota</taxon>
        <taxon>Actinomycetes</taxon>
        <taxon>Kitasatosporales</taxon>
        <taxon>Streptomycetaceae</taxon>
        <taxon>Kitasatospora</taxon>
    </lineage>
</organism>
<comment type="caution">
    <text evidence="3">The sequence shown here is derived from an EMBL/GenBank/DDBJ whole genome shotgun (WGS) entry which is preliminary data.</text>
</comment>
<dbReference type="RefSeq" id="WP_344639906.1">
    <property type="nucleotide sequence ID" value="NZ_BAAATR010000037.1"/>
</dbReference>
<keyword evidence="4" id="KW-1185">Reference proteome</keyword>
<dbReference type="Pfam" id="PF00652">
    <property type="entry name" value="Ricin_B_lectin"/>
    <property type="match status" value="1"/>
</dbReference>
<proteinExistence type="predicted"/>
<dbReference type="CDD" id="cd00161">
    <property type="entry name" value="beta-trefoil_Ricin-like"/>
    <property type="match status" value="1"/>
</dbReference>
<feature type="domain" description="Ricin B lectin" evidence="2">
    <location>
        <begin position="37"/>
        <end position="169"/>
    </location>
</feature>
<evidence type="ECO:0000313" key="4">
    <source>
        <dbReference type="Proteomes" id="UP001500305"/>
    </source>
</evidence>
<keyword evidence="1" id="KW-0732">Signal</keyword>
<evidence type="ECO:0000313" key="3">
    <source>
        <dbReference type="EMBL" id="GAA2268734.1"/>
    </source>
</evidence>
<accession>A0ABP5RNE5</accession>
<evidence type="ECO:0000256" key="1">
    <source>
        <dbReference type="SAM" id="SignalP"/>
    </source>
</evidence>
<name>A0ABP5RNE5_9ACTN</name>
<feature type="signal peptide" evidence="1">
    <location>
        <begin position="1"/>
        <end position="28"/>
    </location>
</feature>
<dbReference type="InterPro" id="IPR000772">
    <property type="entry name" value="Ricin_B_lectin"/>
</dbReference>
<dbReference type="Gene3D" id="2.80.10.50">
    <property type="match status" value="3"/>
</dbReference>